<feature type="region of interest" description="Disordered" evidence="1">
    <location>
        <begin position="95"/>
        <end position="114"/>
    </location>
</feature>
<protein>
    <submittedName>
        <fullName evidence="2">Uncharacterized protein</fullName>
    </submittedName>
</protein>
<sequence>MRLNSKITWGLAWTGLAVVLAVPSADFLTGRIGDNKAAVLTSTTEPVKTASVTTTKTATGVIITPAGAPLPVDPVEKLLGTGKVLPDYISGETSGAAKLSATSETTQVASIDPVAPMPFPSWARPLGASKPATPVAPATTQPPVIVDEAALATREASIDATPAAVPPANIVDDSANWDTETLRQYLERRGILEGGDTADASSATVTVETTSGTYDPDGFYLSDGPNDSRAARRARLLWLLEHDGDTADFPLF</sequence>
<evidence type="ECO:0000313" key="3">
    <source>
        <dbReference type="Proteomes" id="UP000782610"/>
    </source>
</evidence>
<feature type="compositionally biased region" description="Polar residues" evidence="1">
    <location>
        <begin position="100"/>
        <end position="109"/>
    </location>
</feature>
<dbReference type="EMBL" id="JACRAF010000062">
    <property type="protein sequence ID" value="MBI4923827.1"/>
    <property type="molecule type" value="Genomic_DNA"/>
</dbReference>
<comment type="caution">
    <text evidence="2">The sequence shown here is derived from an EMBL/GenBank/DDBJ whole genome shotgun (WGS) entry which is preliminary data.</text>
</comment>
<gene>
    <name evidence="2" type="ORF">HY834_18980</name>
</gene>
<name>A0A933P0N8_9HYPH</name>
<evidence type="ECO:0000256" key="1">
    <source>
        <dbReference type="SAM" id="MobiDB-lite"/>
    </source>
</evidence>
<evidence type="ECO:0000313" key="2">
    <source>
        <dbReference type="EMBL" id="MBI4923827.1"/>
    </source>
</evidence>
<dbReference type="AlphaFoldDB" id="A0A933P0N8"/>
<accession>A0A933P0N8</accession>
<proteinExistence type="predicted"/>
<reference evidence="2" key="1">
    <citation type="submission" date="2020-07" db="EMBL/GenBank/DDBJ databases">
        <title>Huge and variable diversity of episymbiotic CPR bacteria and DPANN archaea in groundwater ecosystems.</title>
        <authorList>
            <person name="He C.Y."/>
            <person name="Keren R."/>
            <person name="Whittaker M."/>
            <person name="Farag I.F."/>
            <person name="Doudna J."/>
            <person name="Cate J.H.D."/>
            <person name="Banfield J.F."/>
        </authorList>
    </citation>
    <scope>NUCLEOTIDE SEQUENCE</scope>
    <source>
        <strain evidence="2">NC_groundwater_1586_Pr3_B-0.1um_66_15</strain>
    </source>
</reference>
<organism evidence="2 3">
    <name type="scientific">Devosia nanyangense</name>
    <dbReference type="NCBI Taxonomy" id="1228055"/>
    <lineage>
        <taxon>Bacteria</taxon>
        <taxon>Pseudomonadati</taxon>
        <taxon>Pseudomonadota</taxon>
        <taxon>Alphaproteobacteria</taxon>
        <taxon>Hyphomicrobiales</taxon>
        <taxon>Devosiaceae</taxon>
        <taxon>Devosia</taxon>
    </lineage>
</organism>
<dbReference type="Proteomes" id="UP000782610">
    <property type="component" value="Unassembled WGS sequence"/>
</dbReference>